<gene>
    <name evidence="2" type="ORF">BKX93_01625</name>
</gene>
<reference evidence="2 3" key="1">
    <citation type="submission" date="2016-10" db="EMBL/GenBank/DDBJ databases">
        <title>Chromobacterium muskegensis sp. nov., an insecticidal bacterium isolated from Sphagnum bogs.</title>
        <authorList>
            <person name="Sparks M.E."/>
            <person name="Blackburn M.B."/>
            <person name="Gundersen-Rindal D.E."/>
            <person name="Mitchell A."/>
            <person name="Farrar R."/>
            <person name="Kuhar D."/>
        </authorList>
    </citation>
    <scope>NUCLEOTIDE SEQUENCE [LARGE SCALE GENOMIC DNA]</scope>
    <source>
        <strain evidence="2 3">21-1</strain>
    </source>
</reference>
<dbReference type="STRING" id="1108595.BKX93_01625"/>
<name>A0A1D9LC58_9NEIS</name>
<dbReference type="RefSeq" id="WP_070978343.1">
    <property type="nucleotide sequence ID" value="NZ_CP017707.1"/>
</dbReference>
<accession>A0A1D9LC58</accession>
<proteinExistence type="predicted"/>
<protein>
    <recommendedName>
        <fullName evidence="4">Replication protein</fullName>
    </recommendedName>
</protein>
<feature type="region of interest" description="Disordered" evidence="1">
    <location>
        <begin position="117"/>
        <end position="158"/>
    </location>
</feature>
<dbReference type="AlphaFoldDB" id="A0A1D9LC58"/>
<dbReference type="Proteomes" id="UP000178776">
    <property type="component" value="Chromosome"/>
</dbReference>
<dbReference type="KEGG" id="cvc:BKX93_01625"/>
<evidence type="ECO:0000313" key="3">
    <source>
        <dbReference type="Proteomes" id="UP000178776"/>
    </source>
</evidence>
<sequence>MSVVHSFDIAHAAMYGVEEAVFINNMAFWIAKNKANGRHLYDGRTWTYNSIKAFGELFPYLSEKQIRRVLDSLVRHGVIMKGNYNDQGYDRTLWYAFVDESIFLNGHLICPNGQMEAPKRAKRNAQKGEPIPDGLPDSYTDGSKNSTPPASADDENSKPLTAKDLKLRGVDPLHAADFLLIRKAKRAPLTATALAGIEREAAIAGLTLAQAIQISAERGWQGFKAEWLHRDTPQSSRPSGGKPTLAEQNRAAAEEAKRMLFGDEPTDA</sequence>
<dbReference type="GeneID" id="68839920"/>
<evidence type="ECO:0008006" key="4">
    <source>
        <dbReference type="Google" id="ProtNLM"/>
    </source>
</evidence>
<dbReference type="EMBL" id="CP017707">
    <property type="protein sequence ID" value="AOZ48821.1"/>
    <property type="molecule type" value="Genomic_DNA"/>
</dbReference>
<feature type="region of interest" description="Disordered" evidence="1">
    <location>
        <begin position="229"/>
        <end position="268"/>
    </location>
</feature>
<feature type="compositionally biased region" description="Polar residues" evidence="1">
    <location>
        <begin position="140"/>
        <end position="149"/>
    </location>
</feature>
<evidence type="ECO:0000256" key="1">
    <source>
        <dbReference type="SAM" id="MobiDB-lite"/>
    </source>
</evidence>
<evidence type="ECO:0000313" key="2">
    <source>
        <dbReference type="EMBL" id="AOZ48821.1"/>
    </source>
</evidence>
<organism evidence="2 3">
    <name type="scientific">Chromobacterium vaccinii</name>
    <dbReference type="NCBI Taxonomy" id="1108595"/>
    <lineage>
        <taxon>Bacteria</taxon>
        <taxon>Pseudomonadati</taxon>
        <taxon>Pseudomonadota</taxon>
        <taxon>Betaproteobacteria</taxon>
        <taxon>Neisseriales</taxon>
        <taxon>Chromobacteriaceae</taxon>
        <taxon>Chromobacterium</taxon>
    </lineage>
</organism>
<feature type="compositionally biased region" description="Basic and acidic residues" evidence="1">
    <location>
        <begin position="252"/>
        <end position="261"/>
    </location>
</feature>